<dbReference type="OMA" id="MIVLCEW"/>
<dbReference type="HOGENOM" id="CLU_264321_0_0_1"/>
<evidence type="ECO:0000256" key="1">
    <source>
        <dbReference type="SAM" id="MobiDB-lite"/>
    </source>
</evidence>
<dbReference type="EnsemblProtists" id="PYU1_T008260">
    <property type="protein sequence ID" value="PYU1_T008260"/>
    <property type="gene ID" value="PYU1_G008244"/>
</dbReference>
<evidence type="ECO:0000313" key="3">
    <source>
        <dbReference type="Proteomes" id="UP000019132"/>
    </source>
</evidence>
<proteinExistence type="predicted"/>
<dbReference type="GO" id="GO:0032039">
    <property type="term" value="C:integrator complex"/>
    <property type="evidence" value="ECO:0007669"/>
    <property type="project" value="InterPro"/>
</dbReference>
<protein>
    <submittedName>
        <fullName evidence="2">Uncharacterized protein</fullName>
    </submittedName>
</protein>
<dbReference type="VEuPathDB" id="FungiDB:PYU1_G008244"/>
<dbReference type="EMBL" id="GL376619">
    <property type="status" value="NOT_ANNOTATED_CDS"/>
    <property type="molecule type" value="Genomic_DNA"/>
</dbReference>
<reference evidence="3" key="2">
    <citation type="submission" date="2010-04" db="EMBL/GenBank/DDBJ databases">
        <authorList>
            <person name="Buell R."/>
            <person name="Hamilton J."/>
            <person name="Hostetler J."/>
        </authorList>
    </citation>
    <scope>NUCLEOTIDE SEQUENCE [LARGE SCALE GENOMIC DNA]</scope>
    <source>
        <strain evidence="3">DAOM:BR144</strain>
    </source>
</reference>
<reference evidence="2" key="3">
    <citation type="submission" date="2015-02" db="UniProtKB">
        <authorList>
            <consortium name="EnsemblProtists"/>
        </authorList>
    </citation>
    <scope>IDENTIFICATION</scope>
    <source>
        <strain evidence="2">DAOM BR144</strain>
    </source>
</reference>
<dbReference type="InParanoid" id="K3WTG6"/>
<keyword evidence="3" id="KW-1185">Reference proteome</keyword>
<feature type="region of interest" description="Disordered" evidence="1">
    <location>
        <begin position="993"/>
        <end position="1014"/>
    </location>
</feature>
<sequence>MDVDMEASAADPQAASARSLAFLNTIATGTFQELPVSVDAARMDERYGDAAQLMLAPFLPLLTRLDHAQATHAGSTNVRHNSRGISRALVKFEQVNMLREYAHVFQHLQVSDVEKFAHQQLREQQQQKMPQMPMYRRFENAKAHERTCVVLAEVYTQSFQSQPTRGVRESELFANGIYKDDLVAIFVNALASPSLQTVEASPFHLSSIVRFCLNIPLGVAILERLVLNDPSIVDHVIDGVIESLVHVQPQNAQEATRSTLPVEFVQAEKTCVALASLAPTYAVFTRSKLSESKSLWALAIALHLTATIPALHDDMPAYLFQLMKQEASSTPEASASGTFSAYLRLGVADNATEGKQEGQHPLQQSAIETQSVLRQHLLESLDGHTSSPFTIVSILNVFIGFLVMANFRPSDHEITQLLRWCDRASKDSQNSSTLTSRVVSLAYVLVVFLCYPLAPALNKIPSQRDEVTKSILSLSQQCIFSLYNTKKACPLFIITAVLLYTKSPSLLPFLASVVGNDGLAVQTLRAEYFHVFGDVVLKPILTESIMAREVLTFAPVAGFDALDDDILHEMTLRSIYGLLCEKSFLRHHHGRKLEEWITLQIDEAVAPIHPLIINVLLEWIENYIVAFEYPIAQKPLIQLSIIPLRSTTVTKWLNARCLAQPYKPRASRSKTASEPSRSWAKAVLALVYALQFNQRVRHAMMVSGSKISELSTEAYPANGDVCLAYELTEFPLRNILHQVLSHGGKGECFEYVAPMLLRLMLEEYPHRVGTSSAALSTGFDRDDLERCWFRKRQRLHLESVATMDATSMMTSESWMARHLFVADLETAPSRVLVEEFETLVDRMLPVIIRTRKVLRQHVSDDARMYGEAFCAQLASLYERRVQYEHCQRSALKMKLVHAICFPDLVWKHYQQHQHQQGVGQPQVSSHTVALNHLVTYGQIVEEPFRLLSDAHDVVYESPALLRVVLVLLKGFRDAANTHLKNQDPALIPRKQVLQGSQASTGADPPASTSSSHAAKTSSVQHHLLVQDCLIVHALLKKMTLQSASDAAADPEATDIRCECNRLLCDTISELFQDEDQSSPLPPHRVILAVHNQGYDASLIPVLLENVSSMILLWEHWTRPTTMVTPATASTSSGSRSSQSSSGKTILNEFLIDVASEKDYLAKWKFRLQLYFSLCGKYFDASQTTVVLQIMKQVWNKLRSVLMTVVNSATASSSSATHNDELRLHAAFLDEVLPLAVTACAQHPELSAEMVQFLLKLQKQGGSNTNANAVISTWRHDEGTNASRTPAKDLDDVLRDAYARLLAQI</sequence>
<dbReference type="STRING" id="431595.K3WTG6"/>
<dbReference type="Pfam" id="PF14750">
    <property type="entry name" value="INTS2"/>
    <property type="match status" value="2"/>
</dbReference>
<dbReference type="InterPro" id="IPR029321">
    <property type="entry name" value="INTS2"/>
</dbReference>
<reference evidence="3" key="1">
    <citation type="journal article" date="2010" name="Genome Biol.">
        <title>Genome sequence of the necrotrophic plant pathogen Pythium ultimum reveals original pathogenicity mechanisms and effector repertoire.</title>
        <authorList>
            <person name="Levesque C.A."/>
            <person name="Brouwer H."/>
            <person name="Cano L."/>
            <person name="Hamilton J.P."/>
            <person name="Holt C."/>
            <person name="Huitema E."/>
            <person name="Raffaele S."/>
            <person name="Robideau G.P."/>
            <person name="Thines M."/>
            <person name="Win J."/>
            <person name="Zerillo M.M."/>
            <person name="Beakes G.W."/>
            <person name="Boore J.L."/>
            <person name="Busam D."/>
            <person name="Dumas B."/>
            <person name="Ferriera S."/>
            <person name="Fuerstenberg S.I."/>
            <person name="Gachon C.M."/>
            <person name="Gaulin E."/>
            <person name="Govers F."/>
            <person name="Grenville-Briggs L."/>
            <person name="Horner N."/>
            <person name="Hostetler J."/>
            <person name="Jiang R.H."/>
            <person name="Johnson J."/>
            <person name="Krajaejun T."/>
            <person name="Lin H."/>
            <person name="Meijer H.J."/>
            <person name="Moore B."/>
            <person name="Morris P."/>
            <person name="Phuntmart V."/>
            <person name="Puiu D."/>
            <person name="Shetty J."/>
            <person name="Stajich J.E."/>
            <person name="Tripathy S."/>
            <person name="Wawra S."/>
            <person name="van West P."/>
            <person name="Whitty B.R."/>
            <person name="Coutinho P.M."/>
            <person name="Henrissat B."/>
            <person name="Martin F."/>
            <person name="Thomas P.D."/>
            <person name="Tyler B.M."/>
            <person name="De Vries R.P."/>
            <person name="Kamoun S."/>
            <person name="Yandell M."/>
            <person name="Tisserat N."/>
            <person name="Buell C.R."/>
        </authorList>
    </citation>
    <scope>NUCLEOTIDE SEQUENCE</scope>
    <source>
        <strain evidence="3">DAOM:BR144</strain>
    </source>
</reference>
<dbReference type="PANTHER" id="PTHR28608:SF1">
    <property type="entry name" value="INTEGRATOR COMPLEX SUBUNIT 2"/>
    <property type="match status" value="1"/>
</dbReference>
<evidence type="ECO:0000313" key="2">
    <source>
        <dbReference type="EnsemblProtists" id="PYU1_T008260"/>
    </source>
</evidence>
<dbReference type="GO" id="GO:0034472">
    <property type="term" value="P:snRNA 3'-end processing"/>
    <property type="evidence" value="ECO:0007669"/>
    <property type="project" value="TreeGrafter"/>
</dbReference>
<name>K3WTG6_GLOUD</name>
<dbReference type="Proteomes" id="UP000019132">
    <property type="component" value="Unassembled WGS sequence"/>
</dbReference>
<dbReference type="eggNOG" id="ENOG502RWMS">
    <property type="taxonomic scope" value="Eukaryota"/>
</dbReference>
<accession>K3WTG6</accession>
<organism evidence="2 3">
    <name type="scientific">Globisporangium ultimum (strain ATCC 200006 / CBS 805.95 / DAOM BR144)</name>
    <name type="common">Pythium ultimum</name>
    <dbReference type="NCBI Taxonomy" id="431595"/>
    <lineage>
        <taxon>Eukaryota</taxon>
        <taxon>Sar</taxon>
        <taxon>Stramenopiles</taxon>
        <taxon>Oomycota</taxon>
        <taxon>Peronosporomycetes</taxon>
        <taxon>Pythiales</taxon>
        <taxon>Pythiaceae</taxon>
        <taxon>Globisporangium</taxon>
    </lineage>
</organism>
<dbReference type="PANTHER" id="PTHR28608">
    <property type="entry name" value="INTEGRATOR COMPLEX SUBUNIT 2"/>
    <property type="match status" value="1"/>
</dbReference>